<dbReference type="AlphaFoldDB" id="A0A166W555"/>
<evidence type="ECO:0000313" key="4">
    <source>
        <dbReference type="Proteomes" id="UP000076643"/>
    </source>
</evidence>
<evidence type="ECO:0008006" key="5">
    <source>
        <dbReference type="Google" id="ProtNLM"/>
    </source>
</evidence>
<dbReference type="EMBL" id="AUYB01000111">
    <property type="protein sequence ID" value="KZN35735.1"/>
    <property type="molecule type" value="Genomic_DNA"/>
</dbReference>
<comment type="similarity">
    <text evidence="1">Belongs to the short-chain dehydrogenases/reductases (SDR) family.</text>
</comment>
<dbReference type="Gene3D" id="3.40.50.720">
    <property type="entry name" value="NAD(P)-binding Rossmann-like Domain"/>
    <property type="match status" value="1"/>
</dbReference>
<dbReference type="PANTHER" id="PTHR48107:SF7">
    <property type="entry name" value="RE15974P"/>
    <property type="match status" value="1"/>
</dbReference>
<accession>A0A166W555</accession>
<dbReference type="InterPro" id="IPR036291">
    <property type="entry name" value="NAD(P)-bd_dom_sf"/>
</dbReference>
<protein>
    <recommendedName>
        <fullName evidence="5">Short-chain dehydrogenase</fullName>
    </recommendedName>
</protein>
<dbReference type="PRINTS" id="PR00081">
    <property type="entry name" value="GDHRDH"/>
</dbReference>
<proteinExistence type="inferred from homology"/>
<dbReference type="SUPFAM" id="SSF51735">
    <property type="entry name" value="NAD(P)-binding Rossmann-fold domains"/>
    <property type="match status" value="1"/>
</dbReference>
<dbReference type="PRINTS" id="PR00080">
    <property type="entry name" value="SDRFAMILY"/>
</dbReference>
<dbReference type="RefSeq" id="WP_063365526.1">
    <property type="nucleotide sequence ID" value="NZ_AQHB01000049.1"/>
</dbReference>
<dbReference type="PATRIC" id="fig|1365250.3.peg.3199"/>
<dbReference type="InterPro" id="IPR002347">
    <property type="entry name" value="SDR_fam"/>
</dbReference>
<organism evidence="3 4">
    <name type="scientific">Pseudoalteromonas luteoviolacea DSM 6061</name>
    <dbReference type="NCBI Taxonomy" id="1365250"/>
    <lineage>
        <taxon>Bacteria</taxon>
        <taxon>Pseudomonadati</taxon>
        <taxon>Pseudomonadota</taxon>
        <taxon>Gammaproteobacteria</taxon>
        <taxon>Alteromonadales</taxon>
        <taxon>Pseudoalteromonadaceae</taxon>
        <taxon>Pseudoalteromonas</taxon>
    </lineage>
</organism>
<keyword evidence="4" id="KW-1185">Reference proteome</keyword>
<sequence>MNSNLTGKVALITGAARNMGRAFSQSLAAQGCDIIIHYHSDASLADAEETAQLVRAHGRQSLIIKADISNYLEAENLFKQGLEAFGKVDIVINNAGAILKKAFVDYTEQDFDTLFNINCKGTFFIMQNAAKILQDNGRIINVSTSLLGAFTGNYALYAGSKAPVEHFTRPLAKEIGARGITVNTICPGPIDTAFFHAQEDPQSVAYLSAASVANRLGKIEDITPMVNFLASEQSQWTTGQTLFINGGFVTR</sequence>
<gene>
    <name evidence="3" type="ORF">N475_18020</name>
</gene>
<keyword evidence="2" id="KW-0560">Oxidoreductase</keyword>
<dbReference type="GO" id="GO:0016614">
    <property type="term" value="F:oxidoreductase activity, acting on CH-OH group of donors"/>
    <property type="evidence" value="ECO:0007669"/>
    <property type="project" value="UniProtKB-ARBA"/>
</dbReference>
<reference evidence="3 4" key="1">
    <citation type="submission" date="2013-07" db="EMBL/GenBank/DDBJ databases">
        <title>Comparative Genomic and Metabolomic Analysis of Twelve Strains of Pseudoalteromonas luteoviolacea.</title>
        <authorList>
            <person name="Vynne N.G."/>
            <person name="Mansson M."/>
            <person name="Gram L."/>
        </authorList>
    </citation>
    <scope>NUCLEOTIDE SEQUENCE [LARGE SCALE GENOMIC DNA]</scope>
    <source>
        <strain evidence="3 4">DSM 6061</strain>
    </source>
</reference>
<dbReference type="FunFam" id="3.40.50.720:FF:000084">
    <property type="entry name" value="Short-chain dehydrogenase reductase"/>
    <property type="match status" value="1"/>
</dbReference>
<evidence type="ECO:0000256" key="2">
    <source>
        <dbReference type="ARBA" id="ARBA00023002"/>
    </source>
</evidence>
<dbReference type="Pfam" id="PF13561">
    <property type="entry name" value="adh_short_C2"/>
    <property type="match status" value="1"/>
</dbReference>
<evidence type="ECO:0000313" key="3">
    <source>
        <dbReference type="EMBL" id="KZN35735.1"/>
    </source>
</evidence>
<name>A0A166W555_9GAMM</name>
<dbReference type="Proteomes" id="UP000076643">
    <property type="component" value="Unassembled WGS sequence"/>
</dbReference>
<evidence type="ECO:0000256" key="1">
    <source>
        <dbReference type="ARBA" id="ARBA00006484"/>
    </source>
</evidence>
<comment type="caution">
    <text evidence="3">The sequence shown here is derived from an EMBL/GenBank/DDBJ whole genome shotgun (WGS) entry which is preliminary data.</text>
</comment>
<dbReference type="PANTHER" id="PTHR48107">
    <property type="entry name" value="NADPH-DEPENDENT ALDEHYDE REDUCTASE-LIKE PROTEIN, CHLOROPLASTIC-RELATED"/>
    <property type="match status" value="1"/>
</dbReference>